<evidence type="ECO:0000256" key="5">
    <source>
        <dbReference type="SAM" id="Phobius"/>
    </source>
</evidence>
<name>A0A1I3SF13_9BACT</name>
<dbReference type="STRING" id="52560.SAMN04488082_104143"/>
<dbReference type="InterPro" id="IPR009908">
    <property type="entry name" value="Methylamine_util_MauE"/>
</dbReference>
<protein>
    <submittedName>
        <fullName evidence="7">Methylamine utilisation protein MauE</fullName>
    </submittedName>
</protein>
<gene>
    <name evidence="7" type="ORF">SAMN04488082_104143</name>
</gene>
<evidence type="ECO:0000313" key="7">
    <source>
        <dbReference type="EMBL" id="SFJ57413.1"/>
    </source>
</evidence>
<keyword evidence="2 5" id="KW-0812">Transmembrane</keyword>
<keyword evidence="8" id="KW-1185">Reference proteome</keyword>
<evidence type="ECO:0000256" key="4">
    <source>
        <dbReference type="ARBA" id="ARBA00023136"/>
    </source>
</evidence>
<dbReference type="GO" id="GO:0016020">
    <property type="term" value="C:membrane"/>
    <property type="evidence" value="ECO:0007669"/>
    <property type="project" value="UniProtKB-SubCell"/>
</dbReference>
<evidence type="ECO:0000256" key="3">
    <source>
        <dbReference type="ARBA" id="ARBA00022989"/>
    </source>
</evidence>
<evidence type="ECO:0000256" key="1">
    <source>
        <dbReference type="ARBA" id="ARBA00004141"/>
    </source>
</evidence>
<evidence type="ECO:0000256" key="2">
    <source>
        <dbReference type="ARBA" id="ARBA00022692"/>
    </source>
</evidence>
<accession>A0A1I3SF13</accession>
<dbReference type="RefSeq" id="WP_092373252.1">
    <property type="nucleotide sequence ID" value="NZ_FORX01000004.1"/>
</dbReference>
<sequence>MIPIHWKSWSYAAVRIALALAFLAAGIIKILDPMTFAVTIDAFGILPGPLILPVAVFLPLLEIMGAVALIFDIRGSLGLITFMILMFIAVLGYGMHMGLDIDCGCYGPGDPEGEAFAGIRDALWRDLIMLGCAATLYAWRKVMGVRPGTFAGYYRSIKTFISKEETA</sequence>
<feature type="transmembrane region" description="Helical" evidence="5">
    <location>
        <begin position="77"/>
        <end position="95"/>
    </location>
</feature>
<dbReference type="EMBL" id="FORX01000004">
    <property type="protein sequence ID" value="SFJ57413.1"/>
    <property type="molecule type" value="Genomic_DNA"/>
</dbReference>
<feature type="domain" description="Methylamine utilisation protein MauE" evidence="6">
    <location>
        <begin position="8"/>
        <end position="137"/>
    </location>
</feature>
<proteinExistence type="predicted"/>
<dbReference type="Pfam" id="PF07291">
    <property type="entry name" value="MauE"/>
    <property type="match status" value="1"/>
</dbReference>
<feature type="transmembrane region" description="Helical" evidence="5">
    <location>
        <begin position="12"/>
        <end position="31"/>
    </location>
</feature>
<evidence type="ECO:0000259" key="6">
    <source>
        <dbReference type="Pfam" id="PF07291"/>
    </source>
</evidence>
<comment type="subcellular location">
    <subcellularLocation>
        <location evidence="1">Membrane</location>
        <topology evidence="1">Multi-pass membrane protein</topology>
    </subcellularLocation>
</comment>
<evidence type="ECO:0000313" key="8">
    <source>
        <dbReference type="Proteomes" id="UP000198635"/>
    </source>
</evidence>
<dbReference type="OrthoDB" id="5420183at2"/>
<keyword evidence="3 5" id="KW-1133">Transmembrane helix</keyword>
<keyword evidence="4 5" id="KW-0472">Membrane</keyword>
<dbReference type="UniPathway" id="UPA00895"/>
<feature type="transmembrane region" description="Helical" evidence="5">
    <location>
        <begin position="51"/>
        <end position="70"/>
    </location>
</feature>
<organism evidence="7 8">
    <name type="scientific">Desulfomicrobium apsheronum</name>
    <dbReference type="NCBI Taxonomy" id="52560"/>
    <lineage>
        <taxon>Bacteria</taxon>
        <taxon>Pseudomonadati</taxon>
        <taxon>Thermodesulfobacteriota</taxon>
        <taxon>Desulfovibrionia</taxon>
        <taxon>Desulfovibrionales</taxon>
        <taxon>Desulfomicrobiaceae</taxon>
        <taxon>Desulfomicrobium</taxon>
    </lineage>
</organism>
<reference evidence="8" key="1">
    <citation type="submission" date="2016-10" db="EMBL/GenBank/DDBJ databases">
        <authorList>
            <person name="Varghese N."/>
            <person name="Submissions S."/>
        </authorList>
    </citation>
    <scope>NUCLEOTIDE SEQUENCE [LARGE SCALE GENOMIC DNA]</scope>
    <source>
        <strain evidence="8">DSM 5918</strain>
    </source>
</reference>
<dbReference type="GO" id="GO:0030416">
    <property type="term" value="P:methylamine metabolic process"/>
    <property type="evidence" value="ECO:0007669"/>
    <property type="project" value="InterPro"/>
</dbReference>
<dbReference type="Proteomes" id="UP000198635">
    <property type="component" value="Unassembled WGS sequence"/>
</dbReference>
<dbReference type="AlphaFoldDB" id="A0A1I3SF13"/>